<sequence>MPLRLGHVTCFEPSNFIGLTPWNTNRSLHECWGMEVRGSTLYHGPFDKSRCNDRDGLLNLSKSCRRIYSETIDLIYTGNVFDTNAPLCMNLLFDTVLPHRFNMIRSLQTSWKISTGWWREGALPTQEKREWDRAWLIISGIENLKDLSVELGIVWLHSPMNELIEEKIFALPWKVELPQKWELVTNWGDMGADFERAPFRVTRRHEVLKQMNVCYEY</sequence>
<organism evidence="2 3">
    <name type="scientific">Lepraria finkii</name>
    <dbReference type="NCBI Taxonomy" id="1340010"/>
    <lineage>
        <taxon>Eukaryota</taxon>
        <taxon>Fungi</taxon>
        <taxon>Dikarya</taxon>
        <taxon>Ascomycota</taxon>
        <taxon>Pezizomycotina</taxon>
        <taxon>Lecanoromycetes</taxon>
        <taxon>OSLEUM clade</taxon>
        <taxon>Lecanoromycetidae</taxon>
        <taxon>Lecanorales</taxon>
        <taxon>Lecanorineae</taxon>
        <taxon>Stereocaulaceae</taxon>
        <taxon>Lepraria</taxon>
    </lineage>
</organism>
<evidence type="ECO:0000313" key="3">
    <source>
        <dbReference type="Proteomes" id="UP001590951"/>
    </source>
</evidence>
<dbReference type="EMBL" id="JBHFEH010000008">
    <property type="protein sequence ID" value="KAL2056440.1"/>
    <property type="molecule type" value="Genomic_DNA"/>
</dbReference>
<evidence type="ECO:0000259" key="1">
    <source>
        <dbReference type="Pfam" id="PF24864"/>
    </source>
</evidence>
<dbReference type="PANTHER" id="PTHR38790">
    <property type="entry name" value="2EXR DOMAIN-CONTAINING PROTEIN-RELATED"/>
    <property type="match status" value="1"/>
</dbReference>
<dbReference type="InterPro" id="IPR056632">
    <property type="entry name" value="DUF7730"/>
</dbReference>
<protein>
    <recommendedName>
        <fullName evidence="1">DUF7730 domain-containing protein</fullName>
    </recommendedName>
</protein>
<dbReference type="Pfam" id="PF24864">
    <property type="entry name" value="DUF7730"/>
    <property type="match status" value="1"/>
</dbReference>
<keyword evidence="3" id="KW-1185">Reference proteome</keyword>
<proteinExistence type="predicted"/>
<comment type="caution">
    <text evidence="2">The sequence shown here is derived from an EMBL/GenBank/DDBJ whole genome shotgun (WGS) entry which is preliminary data.</text>
</comment>
<name>A0ABR4BFE0_9LECA</name>
<dbReference type="Proteomes" id="UP001590951">
    <property type="component" value="Unassembled WGS sequence"/>
</dbReference>
<evidence type="ECO:0000313" key="2">
    <source>
        <dbReference type="EMBL" id="KAL2056440.1"/>
    </source>
</evidence>
<reference evidence="2 3" key="1">
    <citation type="submission" date="2024-09" db="EMBL/GenBank/DDBJ databases">
        <title>Rethinking Asexuality: The Enigmatic Case of Functional Sexual Genes in Lepraria (Stereocaulaceae).</title>
        <authorList>
            <person name="Doellman M."/>
            <person name="Sun Y."/>
            <person name="Barcenas-Pena A."/>
            <person name="Lumbsch H.T."/>
            <person name="Grewe F."/>
        </authorList>
    </citation>
    <scope>NUCLEOTIDE SEQUENCE [LARGE SCALE GENOMIC DNA]</scope>
    <source>
        <strain evidence="2 3">Grewe 0041</strain>
    </source>
</reference>
<gene>
    <name evidence="2" type="ORF">ABVK25_003463</name>
</gene>
<accession>A0ABR4BFE0</accession>
<feature type="domain" description="DUF7730" evidence="1">
    <location>
        <begin position="47"/>
        <end position="202"/>
    </location>
</feature>